<accession>A0ACB8QRY4</accession>
<protein>
    <submittedName>
        <fullName evidence="1">NRDE-2, necessary for RNA interference-domain-containing protein</fullName>
    </submittedName>
</protein>
<proteinExistence type="predicted"/>
<evidence type="ECO:0000313" key="2">
    <source>
        <dbReference type="Proteomes" id="UP000814128"/>
    </source>
</evidence>
<gene>
    <name evidence="1" type="ORF">K488DRAFT_45797</name>
</gene>
<keyword evidence="2" id="KW-1185">Reference proteome</keyword>
<evidence type="ECO:0000313" key="1">
    <source>
        <dbReference type="EMBL" id="KAI0034268.1"/>
    </source>
</evidence>
<name>A0ACB8QRY4_9AGAM</name>
<organism evidence="1 2">
    <name type="scientific">Vararia minispora EC-137</name>
    <dbReference type="NCBI Taxonomy" id="1314806"/>
    <lineage>
        <taxon>Eukaryota</taxon>
        <taxon>Fungi</taxon>
        <taxon>Dikarya</taxon>
        <taxon>Basidiomycota</taxon>
        <taxon>Agaricomycotina</taxon>
        <taxon>Agaricomycetes</taxon>
        <taxon>Russulales</taxon>
        <taxon>Lachnocladiaceae</taxon>
        <taxon>Vararia</taxon>
    </lineage>
</organism>
<comment type="caution">
    <text evidence="1">The sequence shown here is derived from an EMBL/GenBank/DDBJ whole genome shotgun (WGS) entry which is preliminary data.</text>
</comment>
<sequence length="1116" mass="124020">MSSFLANPPSFSSFPDLDPGPSKKFPEGPKPRTRSRSPSDKSHKRERRSREGNGEHHTRKGNGHRSSSRERRHKRSRKADGDRGRLHRERKTRRDHEVEENSLERKHPRKDNDSYREEHAVSFADDERLKAKEDASRKNDAYFDPISLSTPGFYSDKRGDPLNLQYGRLDSKQIPAYHHVAGGRFILGLQSGWRVTYRSSKGVEVARGGDLVFASLTDSSSRAMLKAPPTERLVHSGRAAAKYVEVEGFIRLRNRHQPSTPRDKSIEPGPDMSGSEWDASTTSMSQSSDEEAAAPPVSAYQARLIELERQVKEQSTSTVSWLSLLSHMLSQHPITARNAVKARAEVTLSVLDRALASLPSGTQATILRLRRLQAGEELWATEHLAKEWAEAFKLGGADLRLAWLEWRIRKGEGGVDGVLADAEAVLAALSGELERLRAFWRTAVFLRQAGFAERAMAMFQAQAELMSCVPKALLKSSLADQLNSLEEYWEAEVSRAGEPGARGWAAWIEAGKPDAGVPITSIQPPVQAPLPDPYERWSQNELAVDSILRPPLRSTDPAAELDPYSTILFSDLRPFLFPLTTARGKNAFRLVWLSFLGLHVPGLESLLNPQFAETADDRWTETHLASAGMLDRVFPLASPAHRIAADAQAGVLVGKEEQYATSFGPVKHWAHRVLGPLEGMDFVSGAGWPLWTSADVRDVDVGFVRNIFSVCRTGSDDVEWDGLTLALEAAVNPKGAVKLSQSFLANAQESLPRWAIHARLERLRSRPAAARKVYENVLSAPFSSANRLSTGPLWWDWAEMEWLAGDAPTALRVVLRAAGLEGNVSSGVAALRAKQTLEATAREIPAMLWKVREAWVRLGALLELLAGANLPLFVTTPITAGAFGAEDESRAVAALGMLYHHVVTLRSATRPAVLREQLDRAVEMFPDNTALLGMYLEMQKGQGVWGRVRELIGEDREKGVARRVADVWIAGWERGRWEWELERTRTGLEAAVSSERTRGSAVLWRVYVEFEIRAGDLRKAKDVFFRAIGQCPLVKGMGAAELYMIAFSRLRSVLTVSELNGLGETMAERGIRTRASLEEALEGWTEARGDTESVGSEEDEDEMEYEARETERLKPY</sequence>
<dbReference type="Proteomes" id="UP000814128">
    <property type="component" value="Unassembled WGS sequence"/>
</dbReference>
<reference evidence="1" key="2">
    <citation type="journal article" date="2022" name="New Phytol.">
        <title>Evolutionary transition to the ectomycorrhizal habit in the genomes of a hyperdiverse lineage of mushroom-forming fungi.</title>
        <authorList>
            <person name="Looney B."/>
            <person name="Miyauchi S."/>
            <person name="Morin E."/>
            <person name="Drula E."/>
            <person name="Courty P.E."/>
            <person name="Kohler A."/>
            <person name="Kuo A."/>
            <person name="LaButti K."/>
            <person name="Pangilinan J."/>
            <person name="Lipzen A."/>
            <person name="Riley R."/>
            <person name="Andreopoulos W."/>
            <person name="He G."/>
            <person name="Johnson J."/>
            <person name="Nolan M."/>
            <person name="Tritt A."/>
            <person name="Barry K.W."/>
            <person name="Grigoriev I.V."/>
            <person name="Nagy L.G."/>
            <person name="Hibbett D."/>
            <person name="Henrissat B."/>
            <person name="Matheny P.B."/>
            <person name="Labbe J."/>
            <person name="Martin F.M."/>
        </authorList>
    </citation>
    <scope>NUCLEOTIDE SEQUENCE</scope>
    <source>
        <strain evidence="1">EC-137</strain>
    </source>
</reference>
<dbReference type="EMBL" id="MU273503">
    <property type="protein sequence ID" value="KAI0034268.1"/>
    <property type="molecule type" value="Genomic_DNA"/>
</dbReference>
<reference evidence="1" key="1">
    <citation type="submission" date="2021-02" db="EMBL/GenBank/DDBJ databases">
        <authorList>
            <consortium name="DOE Joint Genome Institute"/>
            <person name="Ahrendt S."/>
            <person name="Looney B.P."/>
            <person name="Miyauchi S."/>
            <person name="Morin E."/>
            <person name="Drula E."/>
            <person name="Courty P.E."/>
            <person name="Chicoki N."/>
            <person name="Fauchery L."/>
            <person name="Kohler A."/>
            <person name="Kuo A."/>
            <person name="Labutti K."/>
            <person name="Pangilinan J."/>
            <person name="Lipzen A."/>
            <person name="Riley R."/>
            <person name="Andreopoulos W."/>
            <person name="He G."/>
            <person name="Johnson J."/>
            <person name="Barry K.W."/>
            <person name="Grigoriev I.V."/>
            <person name="Nagy L."/>
            <person name="Hibbett D."/>
            <person name="Henrissat B."/>
            <person name="Matheny P.B."/>
            <person name="Labbe J."/>
            <person name="Martin F."/>
        </authorList>
    </citation>
    <scope>NUCLEOTIDE SEQUENCE</scope>
    <source>
        <strain evidence="1">EC-137</strain>
    </source>
</reference>